<dbReference type="Proteomes" id="UP001451303">
    <property type="component" value="Unassembled WGS sequence"/>
</dbReference>
<accession>A0ABR3D0D9</accession>
<proteinExistence type="predicted"/>
<organism evidence="1 2">
    <name type="scientific">Neurospora intermedia</name>
    <dbReference type="NCBI Taxonomy" id="5142"/>
    <lineage>
        <taxon>Eukaryota</taxon>
        <taxon>Fungi</taxon>
        <taxon>Dikarya</taxon>
        <taxon>Ascomycota</taxon>
        <taxon>Pezizomycotina</taxon>
        <taxon>Sordariomycetes</taxon>
        <taxon>Sordariomycetidae</taxon>
        <taxon>Sordariales</taxon>
        <taxon>Sordariaceae</taxon>
        <taxon>Neurospora</taxon>
    </lineage>
</organism>
<evidence type="ECO:0000313" key="2">
    <source>
        <dbReference type="Proteomes" id="UP001451303"/>
    </source>
</evidence>
<protein>
    <submittedName>
        <fullName evidence="1">Uncharacterized protein</fullName>
    </submittedName>
</protein>
<dbReference type="EMBL" id="JAVLET010000014">
    <property type="protein sequence ID" value="KAL0466155.1"/>
    <property type="molecule type" value="Genomic_DNA"/>
</dbReference>
<keyword evidence="2" id="KW-1185">Reference proteome</keyword>
<comment type="caution">
    <text evidence="1">The sequence shown here is derived from an EMBL/GenBank/DDBJ whole genome shotgun (WGS) entry which is preliminary data.</text>
</comment>
<name>A0ABR3D0D9_NEUIN</name>
<gene>
    <name evidence="1" type="ORF">QR685DRAFT_575750</name>
</gene>
<reference evidence="1 2" key="1">
    <citation type="submission" date="2023-09" db="EMBL/GenBank/DDBJ databases">
        <title>Multi-omics analysis of a traditional fermented food reveals byproduct-associated fungal strains for waste-to-food upcycling.</title>
        <authorList>
            <consortium name="Lawrence Berkeley National Laboratory"/>
            <person name="Rekdal V.M."/>
            <person name="Villalobos-Escobedo J.M."/>
            <person name="Rodriguez-Valeron N."/>
            <person name="Garcia M.O."/>
            <person name="Vasquez D.P."/>
            <person name="Damayanti I."/>
            <person name="Sorensen P.M."/>
            <person name="Baidoo E.E."/>
            <person name="De Carvalho A.C."/>
            <person name="Riley R."/>
            <person name="Lipzen A."/>
            <person name="He G."/>
            <person name="Yan M."/>
            <person name="Haridas S."/>
            <person name="Daum C."/>
            <person name="Yoshinaga Y."/>
            <person name="Ng V."/>
            <person name="Grigoriev I.V."/>
            <person name="Munk R."/>
            <person name="Nuraida L."/>
            <person name="Wijaya C.H."/>
            <person name="Morales P.-C."/>
            <person name="Keasling J.D."/>
        </authorList>
    </citation>
    <scope>NUCLEOTIDE SEQUENCE [LARGE SCALE GENOMIC DNA]</scope>
    <source>
        <strain evidence="1 2">FGSC 2613</strain>
    </source>
</reference>
<sequence>MGQLIGCAENNDTGFVKGLCRDDGCGQMSGWDELEKCSAKEDGGLTGRGEDVVSCYFKHTCFIWLSCVVASYLVF</sequence>
<evidence type="ECO:0000313" key="1">
    <source>
        <dbReference type="EMBL" id="KAL0466155.1"/>
    </source>
</evidence>